<dbReference type="PANTHER" id="PTHR43298">
    <property type="entry name" value="MULTIDRUG RESISTANCE PROTEIN NORM-RELATED"/>
    <property type="match status" value="1"/>
</dbReference>
<evidence type="ECO:0000256" key="3">
    <source>
        <dbReference type="ARBA" id="ARBA00010199"/>
    </source>
</evidence>
<evidence type="ECO:0000256" key="6">
    <source>
        <dbReference type="ARBA" id="ARBA00022449"/>
    </source>
</evidence>
<dbReference type="PIRSF" id="PIRSF006603">
    <property type="entry name" value="DinF"/>
    <property type="match status" value="1"/>
</dbReference>
<dbReference type="Proteomes" id="UP001332931">
    <property type="component" value="Unassembled WGS sequence"/>
</dbReference>
<feature type="transmembrane region" description="Helical" evidence="13">
    <location>
        <begin position="31"/>
        <end position="48"/>
    </location>
</feature>
<dbReference type="PANTHER" id="PTHR43298:SF2">
    <property type="entry name" value="FMN_FAD EXPORTER YEEO-RELATED"/>
    <property type="match status" value="1"/>
</dbReference>
<dbReference type="CDD" id="cd13138">
    <property type="entry name" value="MATE_yoeA_like"/>
    <property type="match status" value="1"/>
</dbReference>
<feature type="transmembrane region" description="Helical" evidence="13">
    <location>
        <begin position="329"/>
        <end position="349"/>
    </location>
</feature>
<sequence length="465" mass="48140">MAEGAAAGGGRHGASASRQIDMTRGSLADKVLLFAVPVAVTAMLQQLYNVADVAVTGRFVSAEAMAAVGCNASVVSLLVSLFQGISLGANVTIATAIGAEEPDRAHRAVHTSLVFALAGGVILAVLAELLSAPTLTLLGVPDDIFGMALAYLRVYVAGLPVVFLYDFEAAVFRSVGDTLTPLRTLVVSSGANIALDLLVARVLGWGPAGVALTTVAATAVAAAILFARLLRAGKAIRVTVSDLRVDRWALKEILRVGLPAGVQSAFFSIANVVIQGAINSLGQTVIAASSAGASIESLTYFVYNSFGQACTTFVGQNHGARRPDRCRRALGVCLLECLATGGVVIALVLGFGHQLIAFFDPDPAVVREGYVRLQFVIGAQVFCAFNENFSGYLRGYGMSLLPAALTVFSIVILRLAYVAVVFAHDPTFPCLLAVYPVSLGVNAAGLVLLYLAVGRGLGEGAAATR</sequence>
<comment type="function">
    <text evidence="1">Multidrug efflux pump.</text>
</comment>
<organism evidence="14 15">
    <name type="scientific">Olsenella absiana</name>
    <dbReference type="NCBI Taxonomy" id="3115222"/>
    <lineage>
        <taxon>Bacteria</taxon>
        <taxon>Bacillati</taxon>
        <taxon>Actinomycetota</taxon>
        <taxon>Coriobacteriia</taxon>
        <taxon>Coriobacteriales</taxon>
        <taxon>Atopobiaceae</taxon>
        <taxon>Olsenella</taxon>
    </lineage>
</organism>
<keyword evidence="7" id="KW-1003">Cell membrane</keyword>
<name>A0ABU7RAT9_9ACTN</name>
<evidence type="ECO:0000256" key="4">
    <source>
        <dbReference type="ARBA" id="ARBA00020268"/>
    </source>
</evidence>
<evidence type="ECO:0000256" key="5">
    <source>
        <dbReference type="ARBA" id="ARBA00022448"/>
    </source>
</evidence>
<gene>
    <name evidence="14" type="ORF">VXJ25_06935</name>
</gene>
<comment type="similarity">
    <text evidence="3">Belongs to the multi antimicrobial extrusion (MATE) (TC 2.A.66.1) family.</text>
</comment>
<feature type="transmembrane region" description="Helical" evidence="13">
    <location>
        <begin position="432"/>
        <end position="453"/>
    </location>
</feature>
<proteinExistence type="inferred from homology"/>
<keyword evidence="5" id="KW-0813">Transport</keyword>
<dbReference type="Pfam" id="PF01554">
    <property type="entry name" value="MatE"/>
    <property type="match status" value="2"/>
</dbReference>
<keyword evidence="9 13" id="KW-1133">Transmembrane helix</keyword>
<keyword evidence="15" id="KW-1185">Reference proteome</keyword>
<evidence type="ECO:0000313" key="14">
    <source>
        <dbReference type="EMBL" id="MEE6147713.1"/>
    </source>
</evidence>
<evidence type="ECO:0000256" key="9">
    <source>
        <dbReference type="ARBA" id="ARBA00022989"/>
    </source>
</evidence>
<evidence type="ECO:0000256" key="12">
    <source>
        <dbReference type="ARBA" id="ARBA00031636"/>
    </source>
</evidence>
<keyword evidence="10" id="KW-0406">Ion transport</keyword>
<evidence type="ECO:0000256" key="13">
    <source>
        <dbReference type="SAM" id="Phobius"/>
    </source>
</evidence>
<protein>
    <recommendedName>
        <fullName evidence="4">Probable multidrug resistance protein NorM</fullName>
    </recommendedName>
    <alternativeName>
        <fullName evidence="12">Multidrug-efflux transporter</fullName>
    </alternativeName>
</protein>
<feature type="transmembrane region" description="Helical" evidence="13">
    <location>
        <begin position="398"/>
        <end position="420"/>
    </location>
</feature>
<evidence type="ECO:0000256" key="1">
    <source>
        <dbReference type="ARBA" id="ARBA00003408"/>
    </source>
</evidence>
<dbReference type="NCBIfam" id="TIGR00797">
    <property type="entry name" value="matE"/>
    <property type="match status" value="1"/>
</dbReference>
<feature type="transmembrane region" description="Helical" evidence="13">
    <location>
        <begin position="113"/>
        <end position="132"/>
    </location>
</feature>
<feature type="transmembrane region" description="Helical" evidence="13">
    <location>
        <begin position="369"/>
        <end position="386"/>
    </location>
</feature>
<feature type="transmembrane region" description="Helical" evidence="13">
    <location>
        <begin position="144"/>
        <end position="165"/>
    </location>
</feature>
<evidence type="ECO:0000256" key="11">
    <source>
        <dbReference type="ARBA" id="ARBA00023136"/>
    </source>
</evidence>
<dbReference type="EMBL" id="JAZGJQ010000007">
    <property type="protein sequence ID" value="MEE6147713.1"/>
    <property type="molecule type" value="Genomic_DNA"/>
</dbReference>
<keyword evidence="6" id="KW-0050">Antiport</keyword>
<keyword evidence="11 13" id="KW-0472">Membrane</keyword>
<evidence type="ECO:0000256" key="2">
    <source>
        <dbReference type="ARBA" id="ARBA00004651"/>
    </source>
</evidence>
<comment type="caution">
    <text evidence="14">The sequence shown here is derived from an EMBL/GenBank/DDBJ whole genome shotgun (WGS) entry which is preliminary data.</text>
</comment>
<dbReference type="InterPro" id="IPR002528">
    <property type="entry name" value="MATE_fam"/>
</dbReference>
<evidence type="ECO:0000256" key="8">
    <source>
        <dbReference type="ARBA" id="ARBA00022692"/>
    </source>
</evidence>
<keyword evidence="8 13" id="KW-0812">Transmembrane</keyword>
<dbReference type="InterPro" id="IPR050222">
    <property type="entry name" value="MATE_MdtK"/>
</dbReference>
<accession>A0ABU7RAT9</accession>
<feature type="transmembrane region" description="Helical" evidence="13">
    <location>
        <begin position="60"/>
        <end position="82"/>
    </location>
</feature>
<dbReference type="RefSeq" id="WP_330958481.1">
    <property type="nucleotide sequence ID" value="NZ_JAZGJQ010000007.1"/>
</dbReference>
<evidence type="ECO:0000256" key="10">
    <source>
        <dbReference type="ARBA" id="ARBA00023065"/>
    </source>
</evidence>
<evidence type="ECO:0000256" key="7">
    <source>
        <dbReference type="ARBA" id="ARBA00022475"/>
    </source>
</evidence>
<evidence type="ECO:0000313" key="15">
    <source>
        <dbReference type="Proteomes" id="UP001332931"/>
    </source>
</evidence>
<comment type="subcellular location">
    <subcellularLocation>
        <location evidence="2">Cell membrane</location>
        <topology evidence="2">Multi-pass membrane protein</topology>
    </subcellularLocation>
</comment>
<feature type="transmembrane region" description="Helical" evidence="13">
    <location>
        <begin position="210"/>
        <end position="230"/>
    </location>
</feature>
<feature type="transmembrane region" description="Helical" evidence="13">
    <location>
        <begin position="185"/>
        <end position="204"/>
    </location>
</feature>
<reference evidence="14 15" key="1">
    <citation type="submission" date="2024-01" db="EMBL/GenBank/DDBJ databases">
        <title>Description of Olsenella sp. nov., isolated from pig feces.</title>
        <authorList>
            <person name="Chang Y.-H."/>
        </authorList>
    </citation>
    <scope>NUCLEOTIDE SEQUENCE [LARGE SCALE GENOMIC DNA]</scope>
    <source>
        <strain evidence="14 15">YH-ols2223</strain>
    </source>
</reference>
<dbReference type="InterPro" id="IPR048279">
    <property type="entry name" value="MdtK-like"/>
</dbReference>